<accession>A0A523UUU3</accession>
<dbReference type="AlphaFoldDB" id="A0A523UUU3"/>
<dbReference type="Proteomes" id="UP000315525">
    <property type="component" value="Unassembled WGS sequence"/>
</dbReference>
<evidence type="ECO:0000259" key="2">
    <source>
        <dbReference type="Pfam" id="PF12146"/>
    </source>
</evidence>
<keyword evidence="3" id="KW-0378">Hydrolase</keyword>
<dbReference type="PANTHER" id="PTHR12277">
    <property type="entry name" value="ALPHA/BETA HYDROLASE DOMAIN-CONTAINING PROTEIN"/>
    <property type="match status" value="1"/>
</dbReference>
<comment type="caution">
    <text evidence="3">The sequence shown here is derived from an EMBL/GenBank/DDBJ whole genome shotgun (WGS) entry which is preliminary data.</text>
</comment>
<feature type="domain" description="Serine aminopeptidase S33" evidence="2">
    <location>
        <begin position="85"/>
        <end position="187"/>
    </location>
</feature>
<keyword evidence="1" id="KW-0732">Signal</keyword>
<dbReference type="PANTHER" id="PTHR12277:SF81">
    <property type="entry name" value="PROTEIN ABHD13"/>
    <property type="match status" value="1"/>
</dbReference>
<dbReference type="GO" id="GO:0016787">
    <property type="term" value="F:hydrolase activity"/>
    <property type="evidence" value="ECO:0007669"/>
    <property type="project" value="UniProtKB-KW"/>
</dbReference>
<gene>
    <name evidence="3" type="ORF">E3J62_04595</name>
</gene>
<dbReference type="InterPro" id="IPR022742">
    <property type="entry name" value="Hydrolase_4"/>
</dbReference>
<dbReference type="SUPFAM" id="SSF53474">
    <property type="entry name" value="alpha/beta-Hydrolases"/>
    <property type="match status" value="1"/>
</dbReference>
<evidence type="ECO:0000313" key="4">
    <source>
        <dbReference type="Proteomes" id="UP000315525"/>
    </source>
</evidence>
<reference evidence="3 4" key="1">
    <citation type="submission" date="2019-03" db="EMBL/GenBank/DDBJ databases">
        <title>Metabolic potential of uncultured bacteria and archaea associated with petroleum seepage in deep-sea sediments.</title>
        <authorList>
            <person name="Dong X."/>
            <person name="Hubert C."/>
        </authorList>
    </citation>
    <scope>NUCLEOTIDE SEQUENCE [LARGE SCALE GENOMIC DNA]</scope>
    <source>
        <strain evidence="3">E44_bin18</strain>
    </source>
</reference>
<feature type="chain" id="PRO_5022139504" evidence="1">
    <location>
        <begin position="23"/>
        <end position="289"/>
    </location>
</feature>
<evidence type="ECO:0000256" key="1">
    <source>
        <dbReference type="SAM" id="SignalP"/>
    </source>
</evidence>
<dbReference type="InterPro" id="IPR029058">
    <property type="entry name" value="AB_hydrolase_fold"/>
</dbReference>
<protein>
    <submittedName>
        <fullName evidence="3">Alpha/beta hydrolase</fullName>
    </submittedName>
</protein>
<dbReference type="Gene3D" id="3.40.50.1820">
    <property type="entry name" value="alpha/beta hydrolase"/>
    <property type="match status" value="1"/>
</dbReference>
<evidence type="ECO:0000313" key="3">
    <source>
        <dbReference type="EMBL" id="TET46332.1"/>
    </source>
</evidence>
<dbReference type="EMBL" id="SOJN01000057">
    <property type="protein sequence ID" value="TET46332.1"/>
    <property type="molecule type" value="Genomic_DNA"/>
</dbReference>
<dbReference type="Pfam" id="PF12146">
    <property type="entry name" value="Hydrolase_4"/>
    <property type="match status" value="1"/>
</dbReference>
<name>A0A523UUU3_UNCT6</name>
<organism evidence="3 4">
    <name type="scientific">candidate division TA06 bacterium</name>
    <dbReference type="NCBI Taxonomy" id="2250710"/>
    <lineage>
        <taxon>Bacteria</taxon>
        <taxon>Bacteria division TA06</taxon>
    </lineage>
</organism>
<proteinExistence type="predicted"/>
<sequence>MKITIVCLLALLCLTSCMRIFALDGFLFDPTRVDEYLKPEDLRKWGVRFIIPDSLIEPVVLTSMGNKIYGFFVKGDPDSTANNEVTILYCEGKDENLNRYWVRVEYLWEMGYSVFIFDYQGYGKSEGEPSGDALFSDGRQSLEYLQSRTDVDASKMVFFGFSLGTFVATYLAADIHHPPGLILESTPASVTALLHDSGLINLPGEYVADADFDNERRIADIQCPLFMMHGRADDFVVFDRHVPPVWNRAKEPKENLWVQYGGHSDIPEVLGNRYHKKINSFVSRYVLGD</sequence>
<feature type="signal peptide" evidence="1">
    <location>
        <begin position="1"/>
        <end position="22"/>
    </location>
</feature>